<feature type="region of interest" description="Disordered" evidence="1">
    <location>
        <begin position="1"/>
        <end position="47"/>
    </location>
</feature>
<evidence type="ECO:0000313" key="3">
    <source>
        <dbReference type="Proteomes" id="UP001415857"/>
    </source>
</evidence>
<dbReference type="EMBL" id="JBBPBK010000015">
    <property type="protein sequence ID" value="KAK9268424.1"/>
    <property type="molecule type" value="Genomic_DNA"/>
</dbReference>
<feature type="compositionally biased region" description="Low complexity" evidence="1">
    <location>
        <begin position="37"/>
        <end position="47"/>
    </location>
</feature>
<keyword evidence="3" id="KW-1185">Reference proteome</keyword>
<evidence type="ECO:0000313" key="2">
    <source>
        <dbReference type="EMBL" id="KAK9268424.1"/>
    </source>
</evidence>
<dbReference type="Proteomes" id="UP001415857">
    <property type="component" value="Unassembled WGS sequence"/>
</dbReference>
<dbReference type="AlphaFoldDB" id="A0AAP0R506"/>
<comment type="caution">
    <text evidence="2">The sequence shown here is derived from an EMBL/GenBank/DDBJ whole genome shotgun (WGS) entry which is preliminary data.</text>
</comment>
<organism evidence="2 3">
    <name type="scientific">Liquidambar formosana</name>
    <name type="common">Formosan gum</name>
    <dbReference type="NCBI Taxonomy" id="63359"/>
    <lineage>
        <taxon>Eukaryota</taxon>
        <taxon>Viridiplantae</taxon>
        <taxon>Streptophyta</taxon>
        <taxon>Embryophyta</taxon>
        <taxon>Tracheophyta</taxon>
        <taxon>Spermatophyta</taxon>
        <taxon>Magnoliopsida</taxon>
        <taxon>eudicotyledons</taxon>
        <taxon>Gunneridae</taxon>
        <taxon>Pentapetalae</taxon>
        <taxon>Saxifragales</taxon>
        <taxon>Altingiaceae</taxon>
        <taxon>Liquidambar</taxon>
    </lineage>
</organism>
<name>A0AAP0R506_LIQFO</name>
<accession>A0AAP0R506</accession>
<evidence type="ECO:0000256" key="1">
    <source>
        <dbReference type="SAM" id="MobiDB-lite"/>
    </source>
</evidence>
<reference evidence="2 3" key="1">
    <citation type="journal article" date="2024" name="Plant J.">
        <title>Genome sequences and population genomics reveal climatic adaptation and genomic divergence between two closely related sweetgum species.</title>
        <authorList>
            <person name="Xu W.Q."/>
            <person name="Ren C.Q."/>
            <person name="Zhang X.Y."/>
            <person name="Comes H.P."/>
            <person name="Liu X.H."/>
            <person name="Li Y.G."/>
            <person name="Kettle C.J."/>
            <person name="Jalonen R."/>
            <person name="Gaisberger H."/>
            <person name="Ma Y.Z."/>
            <person name="Qiu Y.X."/>
        </authorList>
    </citation>
    <scope>NUCLEOTIDE SEQUENCE [LARGE SCALE GENOMIC DNA]</scope>
    <source>
        <strain evidence="2">Hangzhou</strain>
    </source>
</reference>
<sequence length="157" mass="16907">MATRRSLDLSRDRRRDNVTAIESPTDDWYTASTAKDGASSTTEEGASTSAVEVGALTSAAWLASTNLSPSYENSLCSFGSCLSQNVGRKTEHMGWKTGAGLCVEKREMKAVEEVMGDSYKHSFSRAGWLEESYDIIKCLPPGQSATALGDFACCLKS</sequence>
<gene>
    <name evidence="2" type="ORF">L1049_000174</name>
</gene>
<feature type="compositionally biased region" description="Basic and acidic residues" evidence="1">
    <location>
        <begin position="1"/>
        <end position="17"/>
    </location>
</feature>
<proteinExistence type="predicted"/>
<protein>
    <submittedName>
        <fullName evidence="2">Uncharacterized protein</fullName>
    </submittedName>
</protein>